<protein>
    <submittedName>
        <fullName evidence="1">Uncharacterized protein</fullName>
    </submittedName>
</protein>
<dbReference type="EMBL" id="GBXM01088451">
    <property type="protein sequence ID" value="JAH20126.1"/>
    <property type="molecule type" value="Transcribed_RNA"/>
</dbReference>
<proteinExistence type="predicted"/>
<name>A0A0E9QT29_ANGAN</name>
<accession>A0A0E9QT29</accession>
<reference evidence="1" key="2">
    <citation type="journal article" date="2015" name="Fish Shellfish Immunol.">
        <title>Early steps in the European eel (Anguilla anguilla)-Vibrio vulnificus interaction in the gills: Role of the RtxA13 toxin.</title>
        <authorList>
            <person name="Callol A."/>
            <person name="Pajuelo D."/>
            <person name="Ebbesson L."/>
            <person name="Teles M."/>
            <person name="MacKenzie S."/>
            <person name="Amaro C."/>
        </authorList>
    </citation>
    <scope>NUCLEOTIDE SEQUENCE</scope>
</reference>
<evidence type="ECO:0000313" key="1">
    <source>
        <dbReference type="EMBL" id="JAH20126.1"/>
    </source>
</evidence>
<reference evidence="1" key="1">
    <citation type="submission" date="2014-11" db="EMBL/GenBank/DDBJ databases">
        <authorList>
            <person name="Amaro Gonzalez C."/>
        </authorList>
    </citation>
    <scope>NUCLEOTIDE SEQUENCE</scope>
</reference>
<organism evidence="1">
    <name type="scientific">Anguilla anguilla</name>
    <name type="common">European freshwater eel</name>
    <name type="synonym">Muraena anguilla</name>
    <dbReference type="NCBI Taxonomy" id="7936"/>
    <lineage>
        <taxon>Eukaryota</taxon>
        <taxon>Metazoa</taxon>
        <taxon>Chordata</taxon>
        <taxon>Craniata</taxon>
        <taxon>Vertebrata</taxon>
        <taxon>Euteleostomi</taxon>
        <taxon>Actinopterygii</taxon>
        <taxon>Neopterygii</taxon>
        <taxon>Teleostei</taxon>
        <taxon>Anguilliformes</taxon>
        <taxon>Anguillidae</taxon>
        <taxon>Anguilla</taxon>
    </lineage>
</organism>
<sequence>MCVCLSVLCAHPESG</sequence>